<dbReference type="AlphaFoldDB" id="A0A554MXE8"/>
<evidence type="ECO:0000256" key="1">
    <source>
        <dbReference type="SAM" id="Phobius"/>
    </source>
</evidence>
<comment type="caution">
    <text evidence="2">The sequence shown here is derived from an EMBL/GenBank/DDBJ whole genome shotgun (WGS) entry which is preliminary data.</text>
</comment>
<name>A0A554MXE8_9EURY</name>
<feature type="transmembrane region" description="Helical" evidence="1">
    <location>
        <begin position="96"/>
        <end position="119"/>
    </location>
</feature>
<sequence>MPPRSEPPEPLAAGYSGRLGRRLLRVRRLGRRLRGRCRRLFRRRVGSTRTFPPDPTDMRLAYGYRRLLLGTVACLLLARLATRVFAMELFRDHITWTATTVLASNVGVSLAGLCGFLAARCCWRWSRRAAVRFGALIDAVAESRRL</sequence>
<keyword evidence="1" id="KW-1133">Transmembrane helix</keyword>
<keyword evidence="1" id="KW-0812">Transmembrane</keyword>
<organism evidence="2 3">
    <name type="scientific">Haloglomus irregulare</name>
    <dbReference type="NCBI Taxonomy" id="2234134"/>
    <lineage>
        <taxon>Archaea</taxon>
        <taxon>Methanobacteriati</taxon>
        <taxon>Methanobacteriota</taxon>
        <taxon>Stenosarchaea group</taxon>
        <taxon>Halobacteria</taxon>
        <taxon>Halobacteriales</taxon>
        <taxon>Natronomonadaceae</taxon>
        <taxon>Haloglomus</taxon>
    </lineage>
</organism>
<dbReference type="InParanoid" id="A0A554MXE8"/>
<dbReference type="EMBL" id="QMDX01000010">
    <property type="protein sequence ID" value="TSD09791.1"/>
    <property type="molecule type" value="Genomic_DNA"/>
</dbReference>
<dbReference type="RefSeq" id="WP_144262797.1">
    <property type="nucleotide sequence ID" value="NZ_QMDX01000010.1"/>
</dbReference>
<protein>
    <submittedName>
        <fullName evidence="2">Uncharacterized protein</fullName>
    </submittedName>
</protein>
<evidence type="ECO:0000313" key="3">
    <source>
        <dbReference type="Proteomes" id="UP000319894"/>
    </source>
</evidence>
<reference evidence="2 3" key="1">
    <citation type="submission" date="2018-06" db="EMBL/GenBank/DDBJ databases">
        <title>Natronomonas sp. F16-60 a new haloarchaeon isolated from a solar saltern of Isla Cristina, Huelva, Spain.</title>
        <authorList>
            <person name="Duran-Viseras A."/>
            <person name="Sanchez-Porro C."/>
            <person name="Ventosa A."/>
        </authorList>
    </citation>
    <scope>NUCLEOTIDE SEQUENCE [LARGE SCALE GENOMIC DNA]</scope>
    <source>
        <strain evidence="2 3">F16-60</strain>
    </source>
</reference>
<keyword evidence="3" id="KW-1185">Reference proteome</keyword>
<evidence type="ECO:0000313" key="2">
    <source>
        <dbReference type="EMBL" id="TSD09791.1"/>
    </source>
</evidence>
<accession>A0A554MXE8</accession>
<keyword evidence="1" id="KW-0472">Membrane</keyword>
<proteinExistence type="predicted"/>
<gene>
    <name evidence="2" type="ORF">DP107_14145</name>
</gene>
<dbReference type="Proteomes" id="UP000319894">
    <property type="component" value="Unassembled WGS sequence"/>
</dbReference>